<gene>
    <name evidence="4" type="ORF">SAMN04488505_104233</name>
</gene>
<evidence type="ECO:0000313" key="4">
    <source>
        <dbReference type="EMBL" id="SEM38412.1"/>
    </source>
</evidence>
<evidence type="ECO:0000313" key="5">
    <source>
        <dbReference type="Proteomes" id="UP000198984"/>
    </source>
</evidence>
<keyword evidence="5" id="KW-1185">Reference proteome</keyword>
<dbReference type="InterPro" id="IPR032508">
    <property type="entry name" value="FecR_C"/>
</dbReference>
<dbReference type="STRING" id="573321.SAMN04488505_104233"/>
<dbReference type="InterPro" id="IPR012373">
    <property type="entry name" value="Ferrdict_sens_TM"/>
</dbReference>
<reference evidence="4 5" key="1">
    <citation type="submission" date="2016-10" db="EMBL/GenBank/DDBJ databases">
        <authorList>
            <person name="de Groot N.N."/>
        </authorList>
    </citation>
    <scope>NUCLEOTIDE SEQUENCE [LARGE SCALE GENOMIC DNA]</scope>
    <source>
        <strain evidence="4 5">DSM 21039</strain>
    </source>
</reference>
<dbReference type="Gene3D" id="3.55.50.30">
    <property type="match status" value="1"/>
</dbReference>
<organism evidence="4 5">
    <name type="scientific">Chitinophaga rupis</name>
    <dbReference type="NCBI Taxonomy" id="573321"/>
    <lineage>
        <taxon>Bacteria</taxon>
        <taxon>Pseudomonadati</taxon>
        <taxon>Bacteroidota</taxon>
        <taxon>Chitinophagia</taxon>
        <taxon>Chitinophagales</taxon>
        <taxon>Chitinophagaceae</taxon>
        <taxon>Chitinophaga</taxon>
    </lineage>
</organism>
<dbReference type="RefSeq" id="WP_162277597.1">
    <property type="nucleotide sequence ID" value="NZ_FOBB01000004.1"/>
</dbReference>
<dbReference type="PIRSF" id="PIRSF018266">
    <property type="entry name" value="FecR"/>
    <property type="match status" value="1"/>
</dbReference>
<dbReference type="OrthoDB" id="643697at2"/>
<keyword evidence="1" id="KW-0812">Transmembrane</keyword>
<dbReference type="PANTHER" id="PTHR30273">
    <property type="entry name" value="PERIPLASMIC SIGNAL SENSOR AND SIGMA FACTOR ACTIVATOR FECR-RELATED"/>
    <property type="match status" value="1"/>
</dbReference>
<feature type="domain" description="FecR protein" evidence="2">
    <location>
        <begin position="179"/>
        <end position="266"/>
    </location>
</feature>
<accession>A0A1H7XWU1</accession>
<dbReference type="AlphaFoldDB" id="A0A1H7XWU1"/>
<dbReference type="InterPro" id="IPR006860">
    <property type="entry name" value="FecR"/>
</dbReference>
<sequence>MEAQPDSIYILTLKEIEGTISPQEQEYLYGIIADNEEAFKRWQSLHQQLGPEHLQAARESMQRHSPWDIITVVKRQRRNATIQKLSVAAILLLLISSGLYIFLIKEPQTAIPVIETSLLINEKQLQLTTPDGKILNLPYNSDTILQTDGVTFNLTGNVLHFVTQKQQPGLYTLNVPYGKDYSMILADGSKVRLNAGTMITFPLQFPGKKREIGIKGEAFLEIAQNASQAFIVHLPGSSTEVLGTSFNVSAYNSNLVQVGLVEGSVRFHYGTTVILLTPGKQVIAAAGKRPYTQPFDKETELSWLQGVYRFDSNASLLDVFGIAPRWYGITVQLGDTAALKQKRFKITLDRKQPLDSLLKNLQTLDHTFKYNFEDKKTLYIQ</sequence>
<feature type="domain" description="Protein FecR C-terminal" evidence="3">
    <location>
        <begin position="314"/>
        <end position="376"/>
    </location>
</feature>
<dbReference type="Pfam" id="PF16344">
    <property type="entry name" value="FecR_C"/>
    <property type="match status" value="1"/>
</dbReference>
<evidence type="ECO:0000259" key="2">
    <source>
        <dbReference type="Pfam" id="PF04773"/>
    </source>
</evidence>
<dbReference type="Pfam" id="PF04773">
    <property type="entry name" value="FecR"/>
    <property type="match status" value="1"/>
</dbReference>
<dbReference type="GO" id="GO:0016989">
    <property type="term" value="F:sigma factor antagonist activity"/>
    <property type="evidence" value="ECO:0007669"/>
    <property type="project" value="TreeGrafter"/>
</dbReference>
<evidence type="ECO:0000256" key="1">
    <source>
        <dbReference type="SAM" id="Phobius"/>
    </source>
</evidence>
<evidence type="ECO:0000259" key="3">
    <source>
        <dbReference type="Pfam" id="PF16344"/>
    </source>
</evidence>
<dbReference type="Proteomes" id="UP000198984">
    <property type="component" value="Unassembled WGS sequence"/>
</dbReference>
<name>A0A1H7XWU1_9BACT</name>
<keyword evidence="1" id="KW-0472">Membrane</keyword>
<dbReference type="EMBL" id="FOBB01000004">
    <property type="protein sequence ID" value="SEM38412.1"/>
    <property type="molecule type" value="Genomic_DNA"/>
</dbReference>
<dbReference type="PANTHER" id="PTHR30273:SF2">
    <property type="entry name" value="PROTEIN FECR"/>
    <property type="match status" value="1"/>
</dbReference>
<feature type="transmembrane region" description="Helical" evidence="1">
    <location>
        <begin position="85"/>
        <end position="103"/>
    </location>
</feature>
<dbReference type="Gene3D" id="2.60.120.1440">
    <property type="match status" value="1"/>
</dbReference>
<proteinExistence type="predicted"/>
<protein>
    <submittedName>
        <fullName evidence="4">FecR family protein</fullName>
    </submittedName>
</protein>
<keyword evidence="1" id="KW-1133">Transmembrane helix</keyword>